<name>I6T5M2_ENTHA</name>
<feature type="region of interest" description="Disordered" evidence="1">
    <location>
        <begin position="1"/>
        <end position="38"/>
    </location>
</feature>
<dbReference type="AlphaFoldDB" id="I6T5M2"/>
<dbReference type="KEGG" id="ehr:EHR_05090"/>
<sequence length="38" mass="4298">MPDLNEPNNEQQESQNSIISTGLEKTKGLIKDQKKVQN</sequence>
<evidence type="ECO:0000256" key="1">
    <source>
        <dbReference type="SAM" id="MobiDB-lite"/>
    </source>
</evidence>
<dbReference type="Proteomes" id="UP000002895">
    <property type="component" value="Chromosome"/>
</dbReference>
<dbReference type="EMBL" id="CP003504">
    <property type="protein sequence ID" value="AFM69976.1"/>
    <property type="molecule type" value="Genomic_DNA"/>
</dbReference>
<gene>
    <name evidence="2" type="ordered locus">EHR_05090</name>
</gene>
<organism evidence="2 3">
    <name type="scientific">Enterococcus hirae (strain ATCC 9790 / DSM 20160 / JCM 8729 / LMG 6399 / NBRC 3181 / NCIMB 6459 / NCDO 1258 / NCTC 12367 / WDCM 00089 / R)</name>
    <dbReference type="NCBI Taxonomy" id="768486"/>
    <lineage>
        <taxon>Bacteria</taxon>
        <taxon>Bacillati</taxon>
        <taxon>Bacillota</taxon>
        <taxon>Bacilli</taxon>
        <taxon>Lactobacillales</taxon>
        <taxon>Enterococcaceae</taxon>
        <taxon>Enterococcus</taxon>
    </lineage>
</organism>
<accession>I6T5M2</accession>
<keyword evidence="3" id="KW-1185">Reference proteome</keyword>
<evidence type="ECO:0000313" key="3">
    <source>
        <dbReference type="Proteomes" id="UP000002895"/>
    </source>
</evidence>
<protein>
    <submittedName>
        <fullName evidence="2">Uncharacterized protein</fullName>
    </submittedName>
</protein>
<proteinExistence type="predicted"/>
<feature type="compositionally biased region" description="Basic and acidic residues" evidence="1">
    <location>
        <begin position="24"/>
        <end position="38"/>
    </location>
</feature>
<dbReference type="PATRIC" id="fig|768486.3.peg.973"/>
<dbReference type="HOGENOM" id="CLU_3327606_0_0_9"/>
<feature type="compositionally biased region" description="Low complexity" evidence="1">
    <location>
        <begin position="8"/>
        <end position="20"/>
    </location>
</feature>
<evidence type="ECO:0000313" key="2">
    <source>
        <dbReference type="EMBL" id="AFM69976.1"/>
    </source>
</evidence>
<reference evidence="2 3" key="1">
    <citation type="journal article" date="2012" name="J. Bacteriol.">
        <title>Genome sequence of Enterococcus hirae (Streptococcus faecalis) ATCC 9790, a model organism for the study of ion transport, bioenergetics, and copper homeostasis.</title>
        <authorList>
            <person name="Gaechter T."/>
            <person name="Wunderlin C."/>
            <person name="Schmidheini T."/>
            <person name="Solioz M."/>
        </authorList>
    </citation>
    <scope>NUCLEOTIDE SEQUENCE [LARGE SCALE GENOMIC DNA]</scope>
    <source>
        <strain evidence="3">ATCC 9790 / DSM 20160 / JCM 8729 / LMG 6399 / NBRC 3181 / NCIMB 6459 / NCDO 1258 / NCTC 12367 / WDCM 00089 / R</strain>
    </source>
</reference>